<dbReference type="GO" id="GO:0006508">
    <property type="term" value="P:proteolysis"/>
    <property type="evidence" value="ECO:0007669"/>
    <property type="project" value="UniProtKB-KW"/>
</dbReference>
<comment type="caution">
    <text evidence="6">Lacks conserved residue(s) required for the propagation of feature annotation.</text>
</comment>
<dbReference type="AlphaFoldDB" id="A0A7M5VGR7"/>
<evidence type="ECO:0000256" key="5">
    <source>
        <dbReference type="ARBA" id="ARBA00023049"/>
    </source>
</evidence>
<feature type="binding site" evidence="6">
    <location>
        <position position="167"/>
    </location>
    <ligand>
        <name>Zn(2+)</name>
        <dbReference type="ChEBI" id="CHEBI:29105"/>
        <note>catalytic</note>
    </ligand>
</feature>
<feature type="domain" description="Peptidase M12A" evidence="8">
    <location>
        <begin position="69"/>
        <end position="270"/>
    </location>
</feature>
<feature type="chain" id="PRO_5029934828" description="Metalloendopeptidase" evidence="7">
    <location>
        <begin position="30"/>
        <end position="280"/>
    </location>
</feature>
<dbReference type="PRINTS" id="PR00480">
    <property type="entry name" value="ASTACIN"/>
</dbReference>
<dbReference type="EnsemblMetazoa" id="CLYHEMT011061.1">
    <property type="protein sequence ID" value="CLYHEMP011061.1"/>
    <property type="gene ID" value="CLYHEMG011061"/>
</dbReference>
<dbReference type="Gene3D" id="3.40.390.10">
    <property type="entry name" value="Collagenase (Catalytic Domain)"/>
    <property type="match status" value="1"/>
</dbReference>
<evidence type="ECO:0000256" key="6">
    <source>
        <dbReference type="PROSITE-ProRule" id="PRU01211"/>
    </source>
</evidence>
<keyword evidence="3 6" id="KW-0378">Hydrolase</keyword>
<evidence type="ECO:0000256" key="1">
    <source>
        <dbReference type="ARBA" id="ARBA00022670"/>
    </source>
</evidence>
<keyword evidence="1 6" id="KW-0645">Protease</keyword>
<evidence type="ECO:0000256" key="2">
    <source>
        <dbReference type="ARBA" id="ARBA00022723"/>
    </source>
</evidence>
<evidence type="ECO:0000313" key="10">
    <source>
        <dbReference type="Proteomes" id="UP000594262"/>
    </source>
</evidence>
<feature type="active site" evidence="6">
    <location>
        <position position="168"/>
    </location>
</feature>
<name>A0A7M5VGR7_9CNID</name>
<dbReference type="SMART" id="SM00235">
    <property type="entry name" value="ZnMc"/>
    <property type="match status" value="1"/>
</dbReference>
<dbReference type="Pfam" id="PF01400">
    <property type="entry name" value="Astacin"/>
    <property type="match status" value="1"/>
</dbReference>
<dbReference type="OrthoDB" id="291007at2759"/>
<keyword evidence="7" id="KW-0732">Signal</keyword>
<evidence type="ECO:0000256" key="7">
    <source>
        <dbReference type="RuleBase" id="RU361183"/>
    </source>
</evidence>
<proteinExistence type="predicted"/>
<dbReference type="GO" id="GO:0008270">
    <property type="term" value="F:zinc ion binding"/>
    <property type="evidence" value="ECO:0007669"/>
    <property type="project" value="UniProtKB-UniRule"/>
</dbReference>
<organism evidence="9 10">
    <name type="scientific">Clytia hemisphaerica</name>
    <dbReference type="NCBI Taxonomy" id="252671"/>
    <lineage>
        <taxon>Eukaryota</taxon>
        <taxon>Metazoa</taxon>
        <taxon>Cnidaria</taxon>
        <taxon>Hydrozoa</taxon>
        <taxon>Hydroidolina</taxon>
        <taxon>Leptothecata</taxon>
        <taxon>Obeliida</taxon>
        <taxon>Clytiidae</taxon>
        <taxon>Clytia</taxon>
    </lineage>
</organism>
<reference evidence="9" key="1">
    <citation type="submission" date="2021-01" db="UniProtKB">
        <authorList>
            <consortium name="EnsemblMetazoa"/>
        </authorList>
    </citation>
    <scope>IDENTIFICATION</scope>
</reference>
<dbReference type="InterPro" id="IPR034035">
    <property type="entry name" value="Astacin-like_dom"/>
</dbReference>
<keyword evidence="4 6" id="KW-0862">Zinc</keyword>
<dbReference type="CDD" id="cd04280">
    <property type="entry name" value="ZnMc_astacin_like"/>
    <property type="match status" value="1"/>
</dbReference>
<keyword evidence="5 6" id="KW-0482">Metalloprotease</keyword>
<comment type="cofactor">
    <cofactor evidence="6 7">
        <name>Zn(2+)</name>
        <dbReference type="ChEBI" id="CHEBI:29105"/>
    </cofactor>
    <text evidence="6 7">Binds 1 zinc ion per subunit.</text>
</comment>
<dbReference type="Proteomes" id="UP000594262">
    <property type="component" value="Unplaced"/>
</dbReference>
<dbReference type="SUPFAM" id="SSF55486">
    <property type="entry name" value="Metalloproteases ('zincins'), catalytic domain"/>
    <property type="match status" value="1"/>
</dbReference>
<feature type="signal peptide" evidence="7">
    <location>
        <begin position="1"/>
        <end position="29"/>
    </location>
</feature>
<dbReference type="InterPro" id="IPR024079">
    <property type="entry name" value="MetalloPept_cat_dom_sf"/>
</dbReference>
<evidence type="ECO:0000256" key="3">
    <source>
        <dbReference type="ARBA" id="ARBA00022801"/>
    </source>
</evidence>
<evidence type="ECO:0000256" key="4">
    <source>
        <dbReference type="ARBA" id="ARBA00022833"/>
    </source>
</evidence>
<feature type="binding site" evidence="6">
    <location>
        <position position="171"/>
    </location>
    <ligand>
        <name>Zn(2+)</name>
        <dbReference type="ChEBI" id="CHEBI:29105"/>
        <note>catalytic</note>
    </ligand>
</feature>
<feature type="binding site" evidence="6">
    <location>
        <position position="177"/>
    </location>
    <ligand>
        <name>Zn(2+)</name>
        <dbReference type="ChEBI" id="CHEBI:29105"/>
        <note>catalytic</note>
    </ligand>
</feature>
<evidence type="ECO:0000313" key="9">
    <source>
        <dbReference type="EnsemblMetazoa" id="CLYHEMP011061.1"/>
    </source>
</evidence>
<accession>A0A7M5VGR7</accession>
<dbReference type="GeneID" id="136803078"/>
<dbReference type="PANTHER" id="PTHR10127:SF780">
    <property type="entry name" value="METALLOENDOPEPTIDASE"/>
    <property type="match status" value="1"/>
</dbReference>
<dbReference type="PROSITE" id="PS51864">
    <property type="entry name" value="ASTACIN"/>
    <property type="match status" value="1"/>
</dbReference>
<dbReference type="PANTHER" id="PTHR10127">
    <property type="entry name" value="DISCOIDIN, CUB, EGF, LAMININ , AND ZINC METALLOPROTEASE DOMAIN CONTAINING"/>
    <property type="match status" value="1"/>
</dbReference>
<dbReference type="EC" id="3.4.24.-" evidence="7"/>
<protein>
    <recommendedName>
        <fullName evidence="7">Metalloendopeptidase</fullName>
        <ecNumber evidence="7">3.4.24.-</ecNumber>
    </recommendedName>
</protein>
<sequence>MRALQSQTLGLVGSAILLITIFCAHAVAADKDEYEISIAGRIAEINMKNTPSSDDERIPVEMTTNRKRRAAFYIFNKWDKSADGLVYVPYELFQMGSQGQFAVAAAAREFENKTCIRLREKRPEDEHFIRVIDSSLDGCSSSIGRVGGRQTISLASNGCQIEGIAIHEFLHALGLGHTQQRGDRDRFMKIDWSNIQIGFEGNFRIPPLDYLDVLGEHFCYESVMMYGRRDFAIDRSKDVISTPGYDGIIGQRVTWAKCDIDQINRYYHCEDYVKIKGPGE</sequence>
<dbReference type="InterPro" id="IPR001506">
    <property type="entry name" value="Peptidase_M12A"/>
</dbReference>
<dbReference type="InterPro" id="IPR006026">
    <property type="entry name" value="Peptidase_Metallo"/>
</dbReference>
<dbReference type="GO" id="GO:0004222">
    <property type="term" value="F:metalloendopeptidase activity"/>
    <property type="evidence" value="ECO:0007669"/>
    <property type="project" value="UniProtKB-UniRule"/>
</dbReference>
<dbReference type="RefSeq" id="XP_066915928.1">
    <property type="nucleotide sequence ID" value="XM_067059827.1"/>
</dbReference>
<keyword evidence="2 6" id="KW-0479">Metal-binding</keyword>
<keyword evidence="10" id="KW-1185">Reference proteome</keyword>
<evidence type="ECO:0000259" key="8">
    <source>
        <dbReference type="PROSITE" id="PS51864"/>
    </source>
</evidence>